<dbReference type="OrthoDB" id="7584869at2"/>
<comment type="caution">
    <text evidence="7">The sequence shown here is derived from an EMBL/GenBank/DDBJ whole genome shotgun (WGS) entry which is preliminary data.</text>
</comment>
<feature type="transmembrane region" description="Helical" evidence="5">
    <location>
        <begin position="305"/>
        <end position="323"/>
    </location>
</feature>
<evidence type="ECO:0000313" key="8">
    <source>
        <dbReference type="Proteomes" id="UP000231451"/>
    </source>
</evidence>
<keyword evidence="2 5" id="KW-0812">Transmembrane</keyword>
<feature type="transmembrane region" description="Helical" evidence="5">
    <location>
        <begin position="335"/>
        <end position="354"/>
    </location>
</feature>
<dbReference type="EMBL" id="PEBK01000004">
    <property type="protein sequence ID" value="PJM75371.1"/>
    <property type="molecule type" value="Genomic_DNA"/>
</dbReference>
<feature type="transmembrane region" description="Helical" evidence="5">
    <location>
        <begin position="183"/>
        <end position="206"/>
    </location>
</feature>
<evidence type="ECO:0000256" key="1">
    <source>
        <dbReference type="ARBA" id="ARBA00004651"/>
    </source>
</evidence>
<dbReference type="InterPro" id="IPR005829">
    <property type="entry name" value="Sugar_transporter_CS"/>
</dbReference>
<feature type="transmembrane region" description="Helical" evidence="5">
    <location>
        <begin position="123"/>
        <end position="141"/>
    </location>
</feature>
<dbReference type="Proteomes" id="UP000231451">
    <property type="component" value="Unassembled WGS sequence"/>
</dbReference>
<protein>
    <submittedName>
        <fullName evidence="7">MFS transporter</fullName>
    </submittedName>
</protein>
<keyword evidence="8" id="KW-1185">Reference proteome</keyword>
<dbReference type="Pfam" id="PF07690">
    <property type="entry name" value="MFS_1"/>
    <property type="match status" value="1"/>
</dbReference>
<organism evidence="7 8">
    <name type="scientific">Bifidobacterium simiarum</name>
    <dbReference type="NCBI Taxonomy" id="2045441"/>
    <lineage>
        <taxon>Bacteria</taxon>
        <taxon>Bacillati</taxon>
        <taxon>Actinomycetota</taxon>
        <taxon>Actinomycetes</taxon>
        <taxon>Bifidobacteriales</taxon>
        <taxon>Bifidobacteriaceae</taxon>
        <taxon>Bifidobacterium</taxon>
    </lineage>
</organism>
<feature type="domain" description="Major facilitator superfamily (MFS) profile" evidence="6">
    <location>
        <begin position="264"/>
        <end position="448"/>
    </location>
</feature>
<reference evidence="7 8" key="1">
    <citation type="submission" date="2017-10" db="EMBL/GenBank/DDBJ databases">
        <title>Draft genome sequences of strains TRE 1, TRE 9, TRE H and TRI 7, isolated from tamarins, belonging to four potential novel Bifidobacterium species.</title>
        <authorList>
            <person name="Mattarelli P."/>
            <person name="Modesto M."/>
            <person name="Puglisi E."/>
            <person name="Morelli L."/>
            <person name="Spezio C."/>
            <person name="Bonetti A."/>
            <person name="Sandri C."/>
        </authorList>
    </citation>
    <scope>NUCLEOTIDE SEQUENCE [LARGE SCALE GENOMIC DNA]</scope>
    <source>
        <strain evidence="8">TRI7</strain>
    </source>
</reference>
<dbReference type="PANTHER" id="PTHR23528:SF1">
    <property type="entry name" value="MAJOR FACILITATOR SUPERFAMILY (MFS) PROFILE DOMAIN-CONTAINING PROTEIN"/>
    <property type="match status" value="1"/>
</dbReference>
<dbReference type="Gene3D" id="1.20.1250.20">
    <property type="entry name" value="MFS general substrate transporter like domains"/>
    <property type="match status" value="2"/>
</dbReference>
<feature type="transmembrane region" description="Helical" evidence="5">
    <location>
        <begin position="360"/>
        <end position="377"/>
    </location>
</feature>
<accession>A0A2M9HEZ5</accession>
<comment type="subcellular location">
    <subcellularLocation>
        <location evidence="1">Cell membrane</location>
        <topology evidence="1">Multi-pass membrane protein</topology>
    </subcellularLocation>
</comment>
<dbReference type="GO" id="GO:0005886">
    <property type="term" value="C:plasma membrane"/>
    <property type="evidence" value="ECO:0007669"/>
    <property type="project" value="UniProtKB-SubCell"/>
</dbReference>
<dbReference type="InterPro" id="IPR020846">
    <property type="entry name" value="MFS_dom"/>
</dbReference>
<dbReference type="GO" id="GO:0022857">
    <property type="term" value="F:transmembrane transporter activity"/>
    <property type="evidence" value="ECO:0007669"/>
    <property type="project" value="InterPro"/>
</dbReference>
<sequence length="448" mass="47195">MTAANTAPAPQADSKEARLAAYNAAVAAAEKDPNLSPETGKPLSRTTVLRFGAGFLMFGVLWMAGLNIAFAVLMPLHFKTIQGITPEALNGIVNSCSAIAGLVSNLVFGNFSDRSRSRFGRRTPWILGGAVVAGVLLFFTGMTSNPVLLTILYCASLCGLNAMIAPLVAVLSDRVPAGMRGGLSAFYGAGSVVGAPIGTLLGATFINNMTLGFAIAGVLMFLAGPVSIVIIPRESSADFLPKDEGSLKDVLSSFRPPRFHGAHDFYKAFVGRFCMLLSYQMINAYQLYIIQNYVGQSVAESAKTISVMSIITMIVSLLGSLVSGPISDRIGRRKVPVVVASVMFSFGIAMPWFIPNSMGMYLFATIAGLGYGVYSSVDQALNVDVLPSKEEAGKDLGILNMATTLGQMCGPIVMSTVVLSAGYVFAFPVAIAVALIGCVFIMSIKNVK</sequence>
<feature type="transmembrane region" description="Helical" evidence="5">
    <location>
        <begin position="265"/>
        <end position="285"/>
    </location>
</feature>
<keyword evidence="3 5" id="KW-1133">Transmembrane helix</keyword>
<feature type="transmembrane region" description="Helical" evidence="5">
    <location>
        <begin position="51"/>
        <end position="72"/>
    </location>
</feature>
<gene>
    <name evidence="7" type="ORF">CSQ87_04985</name>
</gene>
<feature type="transmembrane region" description="Helical" evidence="5">
    <location>
        <begin position="92"/>
        <end position="111"/>
    </location>
</feature>
<evidence type="ECO:0000313" key="7">
    <source>
        <dbReference type="EMBL" id="PJM75371.1"/>
    </source>
</evidence>
<name>A0A2M9HEZ5_9BIFI</name>
<keyword evidence="4 5" id="KW-0472">Membrane</keyword>
<dbReference type="PROSITE" id="PS50850">
    <property type="entry name" value="MFS"/>
    <property type="match status" value="1"/>
</dbReference>
<evidence type="ECO:0000256" key="3">
    <source>
        <dbReference type="ARBA" id="ARBA00022989"/>
    </source>
</evidence>
<evidence type="ECO:0000259" key="6">
    <source>
        <dbReference type="PROSITE" id="PS50850"/>
    </source>
</evidence>
<dbReference type="InterPro" id="IPR036259">
    <property type="entry name" value="MFS_trans_sf"/>
</dbReference>
<evidence type="ECO:0000256" key="2">
    <source>
        <dbReference type="ARBA" id="ARBA00022692"/>
    </source>
</evidence>
<feature type="transmembrane region" description="Helical" evidence="5">
    <location>
        <begin position="425"/>
        <end position="444"/>
    </location>
</feature>
<feature type="transmembrane region" description="Helical" evidence="5">
    <location>
        <begin position="147"/>
        <end position="171"/>
    </location>
</feature>
<feature type="transmembrane region" description="Helical" evidence="5">
    <location>
        <begin position="212"/>
        <end position="232"/>
    </location>
</feature>
<dbReference type="SUPFAM" id="SSF103473">
    <property type="entry name" value="MFS general substrate transporter"/>
    <property type="match status" value="1"/>
</dbReference>
<dbReference type="InterPro" id="IPR011701">
    <property type="entry name" value="MFS"/>
</dbReference>
<dbReference type="PANTHER" id="PTHR23528">
    <property type="match status" value="1"/>
</dbReference>
<dbReference type="AlphaFoldDB" id="A0A2M9HEZ5"/>
<evidence type="ECO:0000256" key="5">
    <source>
        <dbReference type="SAM" id="Phobius"/>
    </source>
</evidence>
<evidence type="ECO:0000256" key="4">
    <source>
        <dbReference type="ARBA" id="ARBA00023136"/>
    </source>
</evidence>
<feature type="transmembrane region" description="Helical" evidence="5">
    <location>
        <begin position="398"/>
        <end position="419"/>
    </location>
</feature>
<proteinExistence type="predicted"/>
<dbReference type="PROSITE" id="PS00216">
    <property type="entry name" value="SUGAR_TRANSPORT_1"/>
    <property type="match status" value="1"/>
</dbReference>